<sequence length="138" mass="16885">MNENKQDALQVLKNFIIVMSDWEVVNYQRVEEQGLAAIHDEAQLKLREIFAKYCTIKERKYGKPDYFSIGWPAKYSSDEEILSVEEVKKNRVQITTRHILYKTVYEYRYTLHYKNQEWRIDKKEKYDPELEKWVKWLL</sequence>
<dbReference type="InterPro" id="IPR028049">
    <property type="entry name" value="Imm-NTF2"/>
</dbReference>
<dbReference type="Proteomes" id="UP000242642">
    <property type="component" value="Unassembled WGS sequence"/>
</dbReference>
<dbReference type="EMBL" id="FOHV01000044">
    <property type="protein sequence ID" value="SET59163.1"/>
    <property type="molecule type" value="Genomic_DNA"/>
</dbReference>
<dbReference type="RefSeq" id="WP_093322433.1">
    <property type="nucleotide sequence ID" value="NZ_FOHV01000044.1"/>
</dbReference>
<evidence type="ECO:0000313" key="2">
    <source>
        <dbReference type="EMBL" id="SET59163.1"/>
    </source>
</evidence>
<dbReference type="OrthoDB" id="9019065at2"/>
<accession>A0A1I0FLH4</accession>
<evidence type="ECO:0000313" key="3">
    <source>
        <dbReference type="Proteomes" id="UP000242642"/>
    </source>
</evidence>
<dbReference type="AlphaFoldDB" id="A0A1I0FLH4"/>
<keyword evidence="3" id="KW-1185">Reference proteome</keyword>
<feature type="domain" description="NTF2 fold immunity protein" evidence="1">
    <location>
        <begin position="9"/>
        <end position="135"/>
    </location>
</feature>
<protein>
    <submittedName>
        <fullName evidence="2">NTF2 fold immunity protein</fullName>
    </submittedName>
</protein>
<name>A0A1I0FLH4_9GAMM</name>
<dbReference type="STRING" id="1123402.SAMN02583745_02808"/>
<reference evidence="3" key="1">
    <citation type="submission" date="2016-10" db="EMBL/GenBank/DDBJ databases">
        <authorList>
            <person name="Varghese N."/>
            <person name="Submissions S."/>
        </authorList>
    </citation>
    <scope>NUCLEOTIDE SEQUENCE [LARGE SCALE GENOMIC DNA]</scope>
    <source>
        <strain evidence="3">DSM 18579</strain>
    </source>
</reference>
<organism evidence="2 3">
    <name type="scientific">Thorsellia anophelis DSM 18579</name>
    <dbReference type="NCBI Taxonomy" id="1123402"/>
    <lineage>
        <taxon>Bacteria</taxon>
        <taxon>Pseudomonadati</taxon>
        <taxon>Pseudomonadota</taxon>
        <taxon>Gammaproteobacteria</taxon>
        <taxon>Enterobacterales</taxon>
        <taxon>Thorselliaceae</taxon>
        <taxon>Thorsellia</taxon>
    </lineage>
</organism>
<gene>
    <name evidence="2" type="ORF">SAMN02583745_02808</name>
</gene>
<evidence type="ECO:0000259" key="1">
    <source>
        <dbReference type="Pfam" id="PF15655"/>
    </source>
</evidence>
<proteinExistence type="predicted"/>
<dbReference type="Pfam" id="PF15655">
    <property type="entry name" value="Imm-NTF2"/>
    <property type="match status" value="1"/>
</dbReference>